<dbReference type="PANTHER" id="PTHR43072:SF54">
    <property type="entry name" value="GCN5-RELATED N-ACETYLTRANSFERASE"/>
    <property type="match status" value="1"/>
</dbReference>
<accession>A0ABW1JJP9</accession>
<dbReference type="EC" id="2.3.1.-" evidence="2"/>
<dbReference type="InterPro" id="IPR016794">
    <property type="entry name" value="UCP21603_acetyltransf"/>
</dbReference>
<dbReference type="Pfam" id="PF00583">
    <property type="entry name" value="Acetyltransf_1"/>
    <property type="match status" value="1"/>
</dbReference>
<feature type="domain" description="N-acetyltransferase" evidence="1">
    <location>
        <begin position="140"/>
        <end position="281"/>
    </location>
</feature>
<dbReference type="PANTHER" id="PTHR43072">
    <property type="entry name" value="N-ACETYLTRANSFERASE"/>
    <property type="match status" value="1"/>
</dbReference>
<dbReference type="InterPro" id="IPR016181">
    <property type="entry name" value="Acyl_CoA_acyltransferase"/>
</dbReference>
<dbReference type="Proteomes" id="UP001596189">
    <property type="component" value="Unassembled WGS sequence"/>
</dbReference>
<name>A0ABW1JJP9_9ACTN</name>
<protein>
    <submittedName>
        <fullName evidence="2">GNAT family N-acetyltransferase</fullName>
        <ecNumber evidence="2">2.3.1.-</ecNumber>
    </submittedName>
</protein>
<dbReference type="EMBL" id="JBHSRD010000008">
    <property type="protein sequence ID" value="MFC6009410.1"/>
    <property type="molecule type" value="Genomic_DNA"/>
</dbReference>
<dbReference type="PROSITE" id="PS51186">
    <property type="entry name" value="GNAT"/>
    <property type="match status" value="1"/>
</dbReference>
<keyword evidence="3" id="KW-1185">Reference proteome</keyword>
<keyword evidence="2" id="KW-0012">Acyltransferase</keyword>
<dbReference type="InterPro" id="IPR025289">
    <property type="entry name" value="DUF4081"/>
</dbReference>
<gene>
    <name evidence="2" type="ORF">ACFQDO_19940</name>
</gene>
<reference evidence="3" key="1">
    <citation type="journal article" date="2019" name="Int. J. Syst. Evol. Microbiol.">
        <title>The Global Catalogue of Microorganisms (GCM) 10K type strain sequencing project: providing services to taxonomists for standard genome sequencing and annotation.</title>
        <authorList>
            <consortium name="The Broad Institute Genomics Platform"/>
            <consortium name="The Broad Institute Genome Sequencing Center for Infectious Disease"/>
            <person name="Wu L."/>
            <person name="Ma J."/>
        </authorList>
    </citation>
    <scope>NUCLEOTIDE SEQUENCE [LARGE SCALE GENOMIC DNA]</scope>
    <source>
        <strain evidence="3">KACC 14249</strain>
    </source>
</reference>
<dbReference type="RefSeq" id="WP_345717960.1">
    <property type="nucleotide sequence ID" value="NZ_BAABFP010000007.1"/>
</dbReference>
<sequence>MRTATSLRTLGRADRDDVLALCAQAPVVNVMVAERVELVGSEPVRLGGELWGMFEQGELTSACWSGANLIPVGPCSDAALDAFASRAKRSGVPYSSMFGEAEHVLGLWSRLQAAGWRARDVRACQPLFATDRVPDVAPDPLVGRAGPDDLLTVLPASVAMFTEEVGYSPMAADGGLSYRRRVAELLRQGRMFVRRDGDGVVFKADLGSVSSSVAQVHGVWVDPRYRGQGIAAPAMAAVVAAALRSDARTVSLYVNDYNHRALAVYSKVGFTQVGTFATVLF</sequence>
<dbReference type="InterPro" id="IPR000182">
    <property type="entry name" value="GNAT_dom"/>
</dbReference>
<comment type="caution">
    <text evidence="2">The sequence shown here is derived from an EMBL/GenBank/DDBJ whole genome shotgun (WGS) entry which is preliminary data.</text>
</comment>
<dbReference type="PIRSF" id="PIRSF021603">
    <property type="entry name" value="UCP21603_acetyltransf"/>
    <property type="match status" value="1"/>
</dbReference>
<proteinExistence type="predicted"/>
<evidence type="ECO:0000313" key="2">
    <source>
        <dbReference type="EMBL" id="MFC6009410.1"/>
    </source>
</evidence>
<dbReference type="Pfam" id="PF13312">
    <property type="entry name" value="DUF4081"/>
    <property type="match status" value="1"/>
</dbReference>
<dbReference type="Gene3D" id="3.40.630.30">
    <property type="match status" value="1"/>
</dbReference>
<keyword evidence="2" id="KW-0808">Transferase</keyword>
<organism evidence="2 3">
    <name type="scientific">Angustibacter luteus</name>
    <dbReference type="NCBI Taxonomy" id="658456"/>
    <lineage>
        <taxon>Bacteria</taxon>
        <taxon>Bacillati</taxon>
        <taxon>Actinomycetota</taxon>
        <taxon>Actinomycetes</taxon>
        <taxon>Kineosporiales</taxon>
        <taxon>Kineosporiaceae</taxon>
    </lineage>
</organism>
<evidence type="ECO:0000259" key="1">
    <source>
        <dbReference type="PROSITE" id="PS51186"/>
    </source>
</evidence>
<evidence type="ECO:0000313" key="3">
    <source>
        <dbReference type="Proteomes" id="UP001596189"/>
    </source>
</evidence>
<dbReference type="SUPFAM" id="SSF55729">
    <property type="entry name" value="Acyl-CoA N-acyltransferases (Nat)"/>
    <property type="match status" value="1"/>
</dbReference>
<dbReference type="GO" id="GO:0016746">
    <property type="term" value="F:acyltransferase activity"/>
    <property type="evidence" value="ECO:0007669"/>
    <property type="project" value="UniProtKB-KW"/>
</dbReference>